<evidence type="ECO:0000256" key="1">
    <source>
        <dbReference type="ARBA" id="ARBA00007689"/>
    </source>
</evidence>
<dbReference type="Proteomes" id="UP001596270">
    <property type="component" value="Unassembled WGS sequence"/>
</dbReference>
<dbReference type="EMBL" id="JBHSRS010000082">
    <property type="protein sequence ID" value="MFC6283215.1"/>
    <property type="molecule type" value="Genomic_DNA"/>
</dbReference>
<name>A0ABW1U157_9BURK</name>
<dbReference type="InterPro" id="IPR005545">
    <property type="entry name" value="YCII"/>
</dbReference>
<dbReference type="Gene3D" id="3.30.70.1060">
    <property type="entry name" value="Dimeric alpha+beta barrel"/>
    <property type="match status" value="1"/>
</dbReference>
<protein>
    <submittedName>
        <fullName evidence="3">YciI family protein</fullName>
    </submittedName>
</protein>
<evidence type="ECO:0000313" key="4">
    <source>
        <dbReference type="Proteomes" id="UP001596270"/>
    </source>
</evidence>
<comment type="similarity">
    <text evidence="1">Belongs to the YciI family.</text>
</comment>
<organism evidence="3 4">
    <name type="scientific">Polaromonas aquatica</name>
    <dbReference type="NCBI Taxonomy" id="332657"/>
    <lineage>
        <taxon>Bacteria</taxon>
        <taxon>Pseudomonadati</taxon>
        <taxon>Pseudomonadota</taxon>
        <taxon>Betaproteobacteria</taxon>
        <taxon>Burkholderiales</taxon>
        <taxon>Comamonadaceae</taxon>
        <taxon>Polaromonas</taxon>
    </lineage>
</organism>
<dbReference type="SUPFAM" id="SSF54909">
    <property type="entry name" value="Dimeric alpha+beta barrel"/>
    <property type="match status" value="1"/>
</dbReference>
<sequence>MSYMLLILEDPQQRGIRSEAEGQAVYARMLRFGDELKARGLLVASESLGSHAAAARVEVRGGRANVLDGPFAEAKEMVGGFFLLNCASREEAVAIAGQCPAAEWATIEVRALAPCYEDAAEPG</sequence>
<comment type="caution">
    <text evidence="3">The sequence shown here is derived from an EMBL/GenBank/DDBJ whole genome shotgun (WGS) entry which is preliminary data.</text>
</comment>
<evidence type="ECO:0000259" key="2">
    <source>
        <dbReference type="Pfam" id="PF03795"/>
    </source>
</evidence>
<proteinExistence type="inferred from homology"/>
<dbReference type="PANTHER" id="PTHR35174:SF3">
    <property type="entry name" value="BLL7171 PROTEIN"/>
    <property type="match status" value="1"/>
</dbReference>
<dbReference type="RefSeq" id="WP_371436957.1">
    <property type="nucleotide sequence ID" value="NZ_JBHSRS010000082.1"/>
</dbReference>
<dbReference type="Pfam" id="PF03795">
    <property type="entry name" value="YCII"/>
    <property type="match status" value="1"/>
</dbReference>
<accession>A0ABW1U157</accession>
<dbReference type="InterPro" id="IPR011008">
    <property type="entry name" value="Dimeric_a/b-barrel"/>
</dbReference>
<feature type="domain" description="YCII-related" evidence="2">
    <location>
        <begin position="1"/>
        <end position="112"/>
    </location>
</feature>
<keyword evidence="4" id="KW-1185">Reference proteome</keyword>
<reference evidence="4" key="1">
    <citation type="journal article" date="2019" name="Int. J. Syst. Evol. Microbiol.">
        <title>The Global Catalogue of Microorganisms (GCM) 10K type strain sequencing project: providing services to taxonomists for standard genome sequencing and annotation.</title>
        <authorList>
            <consortium name="The Broad Institute Genomics Platform"/>
            <consortium name="The Broad Institute Genome Sequencing Center for Infectious Disease"/>
            <person name="Wu L."/>
            <person name="Ma J."/>
        </authorList>
    </citation>
    <scope>NUCLEOTIDE SEQUENCE [LARGE SCALE GENOMIC DNA]</scope>
    <source>
        <strain evidence="4">CCUG 39402</strain>
    </source>
</reference>
<dbReference type="PANTHER" id="PTHR35174">
    <property type="entry name" value="BLL7171 PROTEIN-RELATED"/>
    <property type="match status" value="1"/>
</dbReference>
<evidence type="ECO:0000313" key="3">
    <source>
        <dbReference type="EMBL" id="MFC6283215.1"/>
    </source>
</evidence>
<gene>
    <name evidence="3" type="ORF">ACFQND_18475</name>
</gene>